<evidence type="ECO:0000256" key="5">
    <source>
        <dbReference type="ARBA" id="ARBA00023002"/>
    </source>
</evidence>
<dbReference type="RefSeq" id="XP_064769648.1">
    <property type="nucleotide sequence ID" value="XM_064912018.1"/>
</dbReference>
<reference evidence="7 8" key="1">
    <citation type="submission" date="2024-03" db="EMBL/GenBank/DDBJ databases">
        <title>Genome-scale model development and genomic sequencing of the oleaginous clade Lipomyces.</title>
        <authorList>
            <consortium name="Lawrence Berkeley National Laboratory"/>
            <person name="Czajka J.J."/>
            <person name="Han Y."/>
            <person name="Kim J."/>
            <person name="Mondo S.J."/>
            <person name="Hofstad B.A."/>
            <person name="Robles A."/>
            <person name="Haridas S."/>
            <person name="Riley R."/>
            <person name="LaButti K."/>
            <person name="Pangilinan J."/>
            <person name="Andreopoulos W."/>
            <person name="Lipzen A."/>
            <person name="Yan J."/>
            <person name="Wang M."/>
            <person name="Ng V."/>
            <person name="Grigoriev I.V."/>
            <person name="Spatafora J.W."/>
            <person name="Magnuson J.K."/>
            <person name="Baker S.E."/>
            <person name="Pomraning K.R."/>
        </authorList>
    </citation>
    <scope>NUCLEOTIDE SEQUENCE [LARGE SCALE GENOMIC DNA]</scope>
    <source>
        <strain evidence="7 8">Phaff 52-87</strain>
    </source>
</reference>
<dbReference type="InterPro" id="IPR001155">
    <property type="entry name" value="OxRdtase_FMN_N"/>
</dbReference>
<dbReference type="InterPro" id="IPR044152">
    <property type="entry name" value="YqjM-like"/>
</dbReference>
<comment type="caution">
    <text evidence="7">The sequence shown here is derived from an EMBL/GenBank/DDBJ whole genome shotgun (WGS) entry which is preliminary data.</text>
</comment>
<accession>A0ABR1F9U4</accession>
<keyword evidence="5" id="KW-0560">Oxidoreductase</keyword>
<dbReference type="InterPro" id="IPR013785">
    <property type="entry name" value="Aldolase_TIM"/>
</dbReference>
<dbReference type="Proteomes" id="UP001498771">
    <property type="component" value="Unassembled WGS sequence"/>
</dbReference>
<keyword evidence="2" id="KW-0285">Flavoprotein</keyword>
<keyword evidence="8" id="KW-1185">Reference proteome</keyword>
<feature type="domain" description="NADH:flavin oxidoreductase/NADH oxidase N-terminal" evidence="6">
    <location>
        <begin position="39"/>
        <end position="272"/>
    </location>
</feature>
<protein>
    <recommendedName>
        <fullName evidence="6">NADH:flavin oxidoreductase/NADH oxidase N-terminal domain-containing protein</fullName>
    </recommendedName>
</protein>
<keyword evidence="3" id="KW-0288">FMN</keyword>
<comment type="cofactor">
    <cofactor evidence="1">
        <name>FMN</name>
        <dbReference type="ChEBI" id="CHEBI:58210"/>
    </cofactor>
</comment>
<dbReference type="Gene3D" id="3.20.20.70">
    <property type="entry name" value="Aldolase class I"/>
    <property type="match status" value="1"/>
</dbReference>
<evidence type="ECO:0000256" key="2">
    <source>
        <dbReference type="ARBA" id="ARBA00022630"/>
    </source>
</evidence>
<evidence type="ECO:0000256" key="3">
    <source>
        <dbReference type="ARBA" id="ARBA00022643"/>
    </source>
</evidence>
<dbReference type="PANTHER" id="PTHR43303">
    <property type="entry name" value="NADPH DEHYDROGENASE C23G7.10C-RELATED"/>
    <property type="match status" value="1"/>
</dbReference>
<gene>
    <name evidence="7" type="ORF">BZA70DRAFT_274682</name>
</gene>
<dbReference type="EMBL" id="JBBJBU010000002">
    <property type="protein sequence ID" value="KAK7206615.1"/>
    <property type="molecule type" value="Genomic_DNA"/>
</dbReference>
<evidence type="ECO:0000256" key="1">
    <source>
        <dbReference type="ARBA" id="ARBA00001917"/>
    </source>
</evidence>
<dbReference type="PANTHER" id="PTHR43303:SF4">
    <property type="entry name" value="NADPH DEHYDROGENASE C23G7.10C-RELATED"/>
    <property type="match status" value="1"/>
</dbReference>
<dbReference type="GeneID" id="90037530"/>
<organism evidence="7 8">
    <name type="scientific">Myxozyma melibiosi</name>
    <dbReference type="NCBI Taxonomy" id="54550"/>
    <lineage>
        <taxon>Eukaryota</taxon>
        <taxon>Fungi</taxon>
        <taxon>Dikarya</taxon>
        <taxon>Ascomycota</taxon>
        <taxon>Saccharomycotina</taxon>
        <taxon>Lipomycetes</taxon>
        <taxon>Lipomycetales</taxon>
        <taxon>Lipomycetaceae</taxon>
        <taxon>Myxozyma</taxon>
    </lineage>
</organism>
<name>A0ABR1F9U4_9ASCO</name>
<evidence type="ECO:0000256" key="4">
    <source>
        <dbReference type="ARBA" id="ARBA00022857"/>
    </source>
</evidence>
<dbReference type="Pfam" id="PF00724">
    <property type="entry name" value="Oxidored_FMN"/>
    <property type="match status" value="1"/>
</dbReference>
<evidence type="ECO:0000313" key="8">
    <source>
        <dbReference type="Proteomes" id="UP001498771"/>
    </source>
</evidence>
<evidence type="ECO:0000259" key="6">
    <source>
        <dbReference type="Pfam" id="PF00724"/>
    </source>
</evidence>
<proteinExistence type="predicted"/>
<sequence>MSEVIIKAAEGVPYFTPAQEPPVGTCLAPAEGKEVPKAFQPLTIRGVTFQNRIWVSPMCQYSYEDGFLNDWAVVHYGSFAARGASLTIIEATAVLDNGGITPYDAGLWKDEQIEPLKRIVDFAHSQGQKIGIQIAHAGRKASTMPPWTGINYAHEGAQKGFPDRVVAPSAIKFDDDFVPPRELTTAEVEEYIEAYKKAAERAVKAGVDVVEVHGAHGYLVNEFLSPVTNKRTDKFGGSFENRTRFAVEIVKAVKSILPENVLLFFRTSATDRLE</sequence>
<keyword evidence="4" id="KW-0521">NADP</keyword>
<dbReference type="SUPFAM" id="SSF51395">
    <property type="entry name" value="FMN-linked oxidoreductases"/>
    <property type="match status" value="1"/>
</dbReference>
<evidence type="ECO:0000313" key="7">
    <source>
        <dbReference type="EMBL" id="KAK7206615.1"/>
    </source>
</evidence>
<feature type="non-terminal residue" evidence="7">
    <location>
        <position position="274"/>
    </location>
</feature>